<reference evidence="2 3" key="1">
    <citation type="submission" date="2017-10" db="EMBL/GenBank/DDBJ databases">
        <title>Comparative genomics in systemic dimorphic fungi from Ajellomycetaceae.</title>
        <authorList>
            <person name="Munoz J.F."/>
            <person name="Mcewen J.G."/>
            <person name="Clay O.K."/>
            <person name="Cuomo C.A."/>
        </authorList>
    </citation>
    <scope>NUCLEOTIDE SEQUENCE [LARGE SCALE GENOMIC DNA]</scope>
    <source>
        <strain evidence="2 3">UAMH7299</strain>
    </source>
</reference>
<dbReference type="InterPro" id="IPR049511">
    <property type="entry name" value="PGH-like_rpt"/>
</dbReference>
<evidence type="ECO:0000313" key="2">
    <source>
        <dbReference type="EMBL" id="PGH23602.1"/>
    </source>
</evidence>
<feature type="chain" id="PRO_5013355815" evidence="1">
    <location>
        <begin position="23"/>
        <end position="285"/>
    </location>
</feature>
<sequence length="285" mass="32464">MQPFRAAIVAVLTLLFALQVYAANDVQARWGLTSSQYQSEFDKFVKNGYRLNYVSGYANETSKQALYAGIWEKRASSAWQARHGVTLSQYLTIFEQLRSQGYHPTLLHGYPVNGETRFATIWEKSPVDAWEQRVDMSAAGLQGHLDRLTPRGYRLTHLSGYDVNGEARYAATWEKRESVEWFVRVGQTAIERGNEAGHLSALGYKVAHVSGYYVNAEEYFSVIWEKGTIKGQGAYWLDAHRLFPDAFEEKYDLYNGLYGWAPKVINGYSAGECAIKYSALWEKQF</sequence>
<keyword evidence="3" id="KW-1185">Reference proteome</keyword>
<name>A0A2B7YRW0_POLH7</name>
<accession>A0A2B7YRW0</accession>
<dbReference type="Proteomes" id="UP000224634">
    <property type="component" value="Unassembled WGS sequence"/>
</dbReference>
<protein>
    <submittedName>
        <fullName evidence="2">Uncharacterized protein</fullName>
    </submittedName>
</protein>
<dbReference type="AlphaFoldDB" id="A0A2B7YRW0"/>
<dbReference type="EMBL" id="PDNA01000022">
    <property type="protein sequence ID" value="PGH23602.1"/>
    <property type="molecule type" value="Genomic_DNA"/>
</dbReference>
<evidence type="ECO:0000256" key="1">
    <source>
        <dbReference type="SAM" id="SignalP"/>
    </source>
</evidence>
<dbReference type="Pfam" id="PF17660">
    <property type="entry name" value="BTRD1"/>
    <property type="match status" value="5"/>
</dbReference>
<evidence type="ECO:0000313" key="3">
    <source>
        <dbReference type="Proteomes" id="UP000224634"/>
    </source>
</evidence>
<gene>
    <name evidence="2" type="ORF">AJ80_02383</name>
</gene>
<feature type="signal peptide" evidence="1">
    <location>
        <begin position="1"/>
        <end position="22"/>
    </location>
</feature>
<comment type="caution">
    <text evidence="2">The sequence shown here is derived from an EMBL/GenBank/DDBJ whole genome shotgun (WGS) entry which is preliminary data.</text>
</comment>
<organism evidence="2 3">
    <name type="scientific">Polytolypa hystricis (strain UAMH7299)</name>
    <dbReference type="NCBI Taxonomy" id="1447883"/>
    <lineage>
        <taxon>Eukaryota</taxon>
        <taxon>Fungi</taxon>
        <taxon>Dikarya</taxon>
        <taxon>Ascomycota</taxon>
        <taxon>Pezizomycotina</taxon>
        <taxon>Eurotiomycetes</taxon>
        <taxon>Eurotiomycetidae</taxon>
        <taxon>Onygenales</taxon>
        <taxon>Onygenales incertae sedis</taxon>
        <taxon>Polytolypa</taxon>
    </lineage>
</organism>
<proteinExistence type="predicted"/>
<dbReference type="OrthoDB" id="5946976at2759"/>
<keyword evidence="1" id="KW-0732">Signal</keyword>
<dbReference type="STRING" id="1447883.A0A2B7YRW0"/>